<dbReference type="EMBL" id="AMQN01006151">
    <property type="status" value="NOT_ANNOTATED_CDS"/>
    <property type="molecule type" value="Genomic_DNA"/>
</dbReference>
<proteinExistence type="predicted"/>
<dbReference type="EMBL" id="AMQN01006152">
    <property type="status" value="NOT_ANNOTATED_CDS"/>
    <property type="molecule type" value="Genomic_DNA"/>
</dbReference>
<keyword evidence="4" id="KW-1185">Reference proteome</keyword>
<organism evidence="2">
    <name type="scientific">Capitella teleta</name>
    <name type="common">Polychaete worm</name>
    <dbReference type="NCBI Taxonomy" id="283909"/>
    <lineage>
        <taxon>Eukaryota</taxon>
        <taxon>Metazoa</taxon>
        <taxon>Spiralia</taxon>
        <taxon>Lophotrochozoa</taxon>
        <taxon>Annelida</taxon>
        <taxon>Polychaeta</taxon>
        <taxon>Sedentaria</taxon>
        <taxon>Scolecida</taxon>
        <taxon>Capitellidae</taxon>
        <taxon>Capitella</taxon>
    </lineage>
</organism>
<dbReference type="HOGENOM" id="CLU_2239128_0_0_1"/>
<accession>R7V2M7</accession>
<dbReference type="EnsemblMetazoa" id="CapteT194630">
    <property type="protein sequence ID" value="CapteP194630"/>
    <property type="gene ID" value="CapteG194630"/>
</dbReference>
<protein>
    <recommendedName>
        <fullName evidence="5">Single-stranded DNA-binding protein</fullName>
    </recommendedName>
</protein>
<feature type="compositionally biased region" description="Acidic residues" evidence="1">
    <location>
        <begin position="93"/>
        <end position="105"/>
    </location>
</feature>
<evidence type="ECO:0000313" key="2">
    <source>
        <dbReference type="EMBL" id="ELU09961.1"/>
    </source>
</evidence>
<name>R7V2M7_CAPTE</name>
<dbReference type="EMBL" id="KB297743">
    <property type="protein sequence ID" value="ELU09961.1"/>
    <property type="molecule type" value="Genomic_DNA"/>
</dbReference>
<dbReference type="OrthoDB" id="1078367at2759"/>
<evidence type="ECO:0008006" key="5">
    <source>
        <dbReference type="Google" id="ProtNLM"/>
    </source>
</evidence>
<reference evidence="4" key="1">
    <citation type="submission" date="2012-12" db="EMBL/GenBank/DDBJ databases">
        <authorList>
            <person name="Hellsten U."/>
            <person name="Grimwood J."/>
            <person name="Chapman J.A."/>
            <person name="Shapiro H."/>
            <person name="Aerts A."/>
            <person name="Otillar R.P."/>
            <person name="Terry A.Y."/>
            <person name="Boore J.L."/>
            <person name="Simakov O."/>
            <person name="Marletaz F."/>
            <person name="Cho S.-J."/>
            <person name="Edsinger-Gonzales E."/>
            <person name="Havlak P."/>
            <person name="Kuo D.-H."/>
            <person name="Larsson T."/>
            <person name="Lv J."/>
            <person name="Arendt D."/>
            <person name="Savage R."/>
            <person name="Osoegawa K."/>
            <person name="de Jong P."/>
            <person name="Lindberg D.R."/>
            <person name="Seaver E.C."/>
            <person name="Weisblat D.A."/>
            <person name="Putnam N.H."/>
            <person name="Grigoriev I.V."/>
            <person name="Rokhsar D.S."/>
        </authorList>
    </citation>
    <scope>NUCLEOTIDE SEQUENCE</scope>
    <source>
        <strain evidence="4">I ESC-2004</strain>
    </source>
</reference>
<evidence type="ECO:0000313" key="4">
    <source>
        <dbReference type="Proteomes" id="UP000014760"/>
    </source>
</evidence>
<dbReference type="AlphaFoldDB" id="R7V2M7"/>
<reference evidence="2 4" key="2">
    <citation type="journal article" date="2013" name="Nature">
        <title>Insights into bilaterian evolution from three spiralian genomes.</title>
        <authorList>
            <person name="Simakov O."/>
            <person name="Marletaz F."/>
            <person name="Cho S.J."/>
            <person name="Edsinger-Gonzales E."/>
            <person name="Havlak P."/>
            <person name="Hellsten U."/>
            <person name="Kuo D.H."/>
            <person name="Larsson T."/>
            <person name="Lv J."/>
            <person name="Arendt D."/>
            <person name="Savage R."/>
            <person name="Osoegawa K."/>
            <person name="de Jong P."/>
            <person name="Grimwood J."/>
            <person name="Chapman J.A."/>
            <person name="Shapiro H."/>
            <person name="Aerts A."/>
            <person name="Otillar R.P."/>
            <person name="Terry A.Y."/>
            <person name="Boore J.L."/>
            <person name="Grigoriev I.V."/>
            <person name="Lindberg D.R."/>
            <person name="Seaver E.C."/>
            <person name="Weisblat D.A."/>
            <person name="Putnam N.H."/>
            <person name="Rokhsar D.S."/>
        </authorList>
    </citation>
    <scope>NUCLEOTIDE SEQUENCE</scope>
    <source>
        <strain evidence="2 4">I ESC-2004</strain>
    </source>
</reference>
<evidence type="ECO:0000313" key="3">
    <source>
        <dbReference type="EnsemblMetazoa" id="CapteP194630"/>
    </source>
</evidence>
<dbReference type="Proteomes" id="UP000014760">
    <property type="component" value="Unassembled WGS sequence"/>
</dbReference>
<feature type="region of interest" description="Disordered" evidence="1">
    <location>
        <begin position="80"/>
        <end position="105"/>
    </location>
</feature>
<feature type="compositionally biased region" description="Basic and acidic residues" evidence="1">
    <location>
        <begin position="80"/>
        <end position="92"/>
    </location>
</feature>
<gene>
    <name evidence="2" type="ORF">CAPTEDRAFT_194630</name>
</gene>
<evidence type="ECO:0000256" key="1">
    <source>
        <dbReference type="SAM" id="MobiDB-lite"/>
    </source>
</evidence>
<reference evidence="3" key="3">
    <citation type="submission" date="2015-06" db="UniProtKB">
        <authorList>
            <consortium name="EnsemblMetazoa"/>
        </authorList>
    </citation>
    <scope>IDENTIFICATION</scope>
</reference>
<sequence>MRAVTCVNDVTLLGRVGNDPQESSGEKPVLTFPFATGTNSRKFGRQRLLVKGHIRYKNIDTSDGPQRLATIMAHTIITVDAKDRNMQERNDSDENAQDEEQERYH</sequence>